<dbReference type="Pfam" id="PF01041">
    <property type="entry name" value="DegT_DnrJ_EryC1"/>
    <property type="match status" value="1"/>
</dbReference>
<reference evidence="3 4" key="1">
    <citation type="submission" date="2022-07" db="EMBL/GenBank/DDBJ databases">
        <title>Novel species in genus cellulomonas.</title>
        <authorList>
            <person name="Ye L."/>
        </authorList>
    </citation>
    <scope>NUCLEOTIDE SEQUENCE [LARGE SCALE GENOMIC DNA]</scope>
    <source>
        <strain evidence="4">zg-Y908</strain>
    </source>
</reference>
<comment type="similarity">
    <text evidence="2">Belongs to the DegT/DnrJ/EryC1 family.</text>
</comment>
<protein>
    <submittedName>
        <fullName evidence="3">DegT/DnrJ/EryC1/StrS family aminotransferase</fullName>
    </submittedName>
</protein>
<dbReference type="Gene3D" id="3.40.640.10">
    <property type="entry name" value="Type I PLP-dependent aspartate aminotransferase-like (Major domain)"/>
    <property type="match status" value="1"/>
</dbReference>
<organism evidence="3 4">
    <name type="scientific">Cellulomonas wangsupingiae</name>
    <dbReference type="NCBI Taxonomy" id="2968085"/>
    <lineage>
        <taxon>Bacteria</taxon>
        <taxon>Bacillati</taxon>
        <taxon>Actinomycetota</taxon>
        <taxon>Actinomycetes</taxon>
        <taxon>Micrococcales</taxon>
        <taxon>Cellulomonadaceae</taxon>
        <taxon>Cellulomonas</taxon>
    </lineage>
</organism>
<dbReference type="InterPro" id="IPR015422">
    <property type="entry name" value="PyrdxlP-dep_Trfase_small"/>
</dbReference>
<comment type="cofactor">
    <cofactor evidence="1">
        <name>pyridoxal 5'-phosphate</name>
        <dbReference type="ChEBI" id="CHEBI:597326"/>
    </cofactor>
</comment>
<keyword evidence="3" id="KW-0808">Transferase</keyword>
<dbReference type="GO" id="GO:0008483">
    <property type="term" value="F:transaminase activity"/>
    <property type="evidence" value="ECO:0007669"/>
    <property type="project" value="UniProtKB-KW"/>
</dbReference>
<evidence type="ECO:0000313" key="4">
    <source>
        <dbReference type="Proteomes" id="UP001317322"/>
    </source>
</evidence>
<dbReference type="InterPro" id="IPR015424">
    <property type="entry name" value="PyrdxlP-dep_Trfase"/>
</dbReference>
<dbReference type="EMBL" id="CP101989">
    <property type="protein sequence ID" value="UUI66757.1"/>
    <property type="molecule type" value="Genomic_DNA"/>
</dbReference>
<keyword evidence="3" id="KW-0032">Aminotransferase</keyword>
<sequence>MTTSTTRPTLRLVVDGGTPVRSPQRRWPEWPVPAPGAEQLLTEALHSRRWAISSPSNGADLFERRFARRFAQYVGAAHCVPVDHGSSALVVALEALGIPHGETVLVPALTWTASATAVLRAGLVPMLVDVDPATGCVRPQDLDLDVGAAALVAVHWASVMADVPALEAVAGPAGLAIVEDVAQAHGATWQGRQAGTLGRLGCFSFQNGKVLTGGEGGAVVTDDAGLACTLEELRADSRRYRDDATPRGELDLEESAGVQGANFCLSEFSAAVLCAQLDELDAQHETRNRNYALLTELLAEVEGVRLLQPPPAQTRMSIYEATVVFDALPADVSTARLGEALTAELGRRFYPTDAPLHRSPLLQPGSKAALGPLAERFVELHRGRTYPGCDQIAGRCVQTHHSTFLGDGDDMQDIAAAVTKVRDALVRPR</sequence>
<gene>
    <name evidence="3" type="ORF">NP075_08690</name>
</gene>
<evidence type="ECO:0000256" key="2">
    <source>
        <dbReference type="RuleBase" id="RU004508"/>
    </source>
</evidence>
<dbReference type="RefSeq" id="WP_227562808.1">
    <property type="nucleotide sequence ID" value="NZ_CP101989.1"/>
</dbReference>
<dbReference type="PANTHER" id="PTHR30244:SF34">
    <property type="entry name" value="DTDP-4-AMINO-4,6-DIDEOXYGALACTOSE TRANSAMINASE"/>
    <property type="match status" value="1"/>
</dbReference>
<evidence type="ECO:0000313" key="3">
    <source>
        <dbReference type="EMBL" id="UUI66757.1"/>
    </source>
</evidence>
<name>A0ABY5KCB6_9CELL</name>
<accession>A0ABY5KCB6</accession>
<dbReference type="InterPro" id="IPR000653">
    <property type="entry name" value="DegT/StrS_aminotransferase"/>
</dbReference>
<dbReference type="Proteomes" id="UP001317322">
    <property type="component" value="Chromosome"/>
</dbReference>
<dbReference type="Gene3D" id="3.90.1150.10">
    <property type="entry name" value="Aspartate Aminotransferase, domain 1"/>
    <property type="match status" value="1"/>
</dbReference>
<evidence type="ECO:0000256" key="1">
    <source>
        <dbReference type="ARBA" id="ARBA00001933"/>
    </source>
</evidence>
<proteinExistence type="inferred from homology"/>
<dbReference type="InterPro" id="IPR015421">
    <property type="entry name" value="PyrdxlP-dep_Trfase_major"/>
</dbReference>
<keyword evidence="4" id="KW-1185">Reference proteome</keyword>
<dbReference type="PANTHER" id="PTHR30244">
    <property type="entry name" value="TRANSAMINASE"/>
    <property type="match status" value="1"/>
</dbReference>
<dbReference type="SUPFAM" id="SSF53383">
    <property type="entry name" value="PLP-dependent transferases"/>
    <property type="match status" value="1"/>
</dbReference>
<keyword evidence="2" id="KW-0663">Pyridoxal phosphate</keyword>